<accession>A0A1H7Q1X2</accession>
<keyword evidence="2" id="KW-1185">Reference proteome</keyword>
<sequence>MIKLIPVLSLIVPLFFSCKKEHNVQEHSEPTVPIETKSAIYDPNDINLNIDWKWYDPNEKEVNVYFRNIINGQPSEPERVYLPWYFTDNPINQTNRDYLPELGWTLYMKDFGTPDRPAQTPFFALYNKYSGILRFFVYNYRVIHNKNEGSKVYYVGELGFNNTPNYNELLSFLAPPALSNVQTIDPNLQQYCITHRGLSEIWINLDFILNISPHNYFKQDEIESQQKSLLFNLYGIRQMDIPFLNDAKAKKANSAIGILVNGNKRVSNRKKNEIFDYQKSFFIKNLNSSTKHLNYSTINAFSGTTNSSATTTEVIQSLHVSDASTPTYTYANLYSIQFNPNYTAALSPSYYVPIYKHPIGVFMFPRNNFMEIEQQMYLGCNSQKYTSYGGAFTTVRFTMADDLYDDLRTSLNGKEIRLDSVKAVLMNNWNVDSSANSFANLPQNFATFNHNTDSESDYFNKFETIYPVQTGENLGLGYLYFPALTRPYTDKADPKLPQYVGIEMKYSIIAPNYPDNSSRQRMIYKVFKVPKTFWSYDKIGGCPLPPSGI</sequence>
<evidence type="ECO:0000313" key="1">
    <source>
        <dbReference type="EMBL" id="SEL41708.1"/>
    </source>
</evidence>
<dbReference type="EMBL" id="FOAF01000002">
    <property type="protein sequence ID" value="SEL41708.1"/>
    <property type="molecule type" value="Genomic_DNA"/>
</dbReference>
<dbReference type="RefSeq" id="WP_093324492.1">
    <property type="nucleotide sequence ID" value="NZ_FOAF01000002.1"/>
</dbReference>
<reference evidence="2" key="1">
    <citation type="submission" date="2016-10" db="EMBL/GenBank/DDBJ databases">
        <authorList>
            <person name="Varghese N."/>
            <person name="Submissions S."/>
        </authorList>
    </citation>
    <scope>NUCLEOTIDE SEQUENCE [LARGE SCALE GENOMIC DNA]</scope>
    <source>
        <strain evidence="2">DSM 18733</strain>
    </source>
</reference>
<evidence type="ECO:0008006" key="3">
    <source>
        <dbReference type="Google" id="ProtNLM"/>
    </source>
</evidence>
<organism evidence="1 2">
    <name type="scientific">Olivibacter domesticus</name>
    <name type="common">Pseudosphingobacterium domesticum</name>
    <dbReference type="NCBI Taxonomy" id="407022"/>
    <lineage>
        <taxon>Bacteria</taxon>
        <taxon>Pseudomonadati</taxon>
        <taxon>Bacteroidota</taxon>
        <taxon>Sphingobacteriia</taxon>
        <taxon>Sphingobacteriales</taxon>
        <taxon>Sphingobacteriaceae</taxon>
        <taxon>Olivibacter</taxon>
    </lineage>
</organism>
<protein>
    <recommendedName>
        <fullName evidence="3">Lipoprotein</fullName>
    </recommendedName>
</protein>
<dbReference type="PROSITE" id="PS51257">
    <property type="entry name" value="PROKAR_LIPOPROTEIN"/>
    <property type="match status" value="1"/>
</dbReference>
<dbReference type="Proteomes" id="UP000199421">
    <property type="component" value="Unassembled WGS sequence"/>
</dbReference>
<dbReference type="STRING" id="407022.SAMN05661044_02428"/>
<dbReference type="AlphaFoldDB" id="A0A1H7Q1X2"/>
<proteinExistence type="predicted"/>
<name>A0A1H7Q1X2_OLID1</name>
<dbReference type="OrthoDB" id="1098499at2"/>
<gene>
    <name evidence="1" type="ORF">SAMN05661044_02428</name>
</gene>
<evidence type="ECO:0000313" key="2">
    <source>
        <dbReference type="Proteomes" id="UP000199421"/>
    </source>
</evidence>